<gene>
    <name evidence="2" type="ORF">SAMN05660477_02882</name>
</gene>
<organism evidence="2 3">
    <name type="scientific">Soonwooa buanensis</name>
    <dbReference type="NCBI Taxonomy" id="619805"/>
    <lineage>
        <taxon>Bacteria</taxon>
        <taxon>Pseudomonadati</taxon>
        <taxon>Bacteroidota</taxon>
        <taxon>Flavobacteriia</taxon>
        <taxon>Flavobacteriales</taxon>
        <taxon>Weeksellaceae</taxon>
        <taxon>Chryseobacterium group</taxon>
        <taxon>Soonwooa</taxon>
    </lineage>
</organism>
<evidence type="ECO:0000256" key="1">
    <source>
        <dbReference type="SAM" id="SignalP"/>
    </source>
</evidence>
<keyword evidence="1" id="KW-0732">Signal</keyword>
<sequence length="380" mass="43533">MKNYFKNLLSTTFLAFTSIAFSQDNVKEFEINSKNGLVDENGTELVEPKYKNVKKLQYGKLFLLSDGSDADVYFNANTKKKLLLDHLSWDVITMNGKPHLKYSDKADKKTFLIDINDDQIIPLKQYYHSIKSVGDYLLTMVEPKKLPAKPEPKIIDKKTGLPLIQKVPEDRYSEDFIVYKNDGKFVPIFKAYAKNFYPLYEDKRKVTKENNMVIEEVKIIDVSEQNSENFDYLALSDYRKNNDILIYDSKFKKVGAINYDGLDEYKISNLASEVLKKELSVSPFSRSGISPVSGPGGPMRVDYPHLIIEKNADGKNILYQVKSETEKLALFSTSNNIDVYGSSKINIETKDKKDDAGFSVGVDSGKIYFPKKYWEKFNMN</sequence>
<name>A0A1T5GIR6_9FLAO</name>
<dbReference type="RefSeq" id="WP_079668097.1">
    <property type="nucleotide sequence ID" value="NZ_FUYZ01000012.1"/>
</dbReference>
<accession>A0A1T5GIR6</accession>
<evidence type="ECO:0000313" key="3">
    <source>
        <dbReference type="Proteomes" id="UP000191112"/>
    </source>
</evidence>
<keyword evidence="3" id="KW-1185">Reference proteome</keyword>
<dbReference type="EMBL" id="FUYZ01000012">
    <property type="protein sequence ID" value="SKC08220.1"/>
    <property type="molecule type" value="Genomic_DNA"/>
</dbReference>
<evidence type="ECO:0000313" key="2">
    <source>
        <dbReference type="EMBL" id="SKC08220.1"/>
    </source>
</evidence>
<dbReference type="OrthoDB" id="623514at2"/>
<reference evidence="2 3" key="1">
    <citation type="submission" date="2017-02" db="EMBL/GenBank/DDBJ databases">
        <authorList>
            <person name="Peterson S.W."/>
        </authorList>
    </citation>
    <scope>NUCLEOTIDE SEQUENCE [LARGE SCALE GENOMIC DNA]</scope>
    <source>
        <strain evidence="2 3">DSM 22323</strain>
    </source>
</reference>
<proteinExistence type="predicted"/>
<dbReference type="AlphaFoldDB" id="A0A1T5GIR6"/>
<dbReference type="STRING" id="619805.SAMN05660477_02882"/>
<dbReference type="Proteomes" id="UP000191112">
    <property type="component" value="Unassembled WGS sequence"/>
</dbReference>
<feature type="signal peptide" evidence="1">
    <location>
        <begin position="1"/>
        <end position="22"/>
    </location>
</feature>
<protein>
    <recommendedName>
        <fullName evidence="4">WG containing repeat-containing protein</fullName>
    </recommendedName>
</protein>
<feature type="chain" id="PRO_5012572270" description="WG containing repeat-containing protein" evidence="1">
    <location>
        <begin position="23"/>
        <end position="380"/>
    </location>
</feature>
<evidence type="ECO:0008006" key="4">
    <source>
        <dbReference type="Google" id="ProtNLM"/>
    </source>
</evidence>